<evidence type="ECO:0000313" key="2">
    <source>
        <dbReference type="Proteomes" id="UP000469670"/>
    </source>
</evidence>
<dbReference type="AlphaFoldDB" id="A0A7K3SCR8"/>
<dbReference type="EMBL" id="JAAGMP010001851">
    <property type="protein sequence ID" value="NEC24592.1"/>
    <property type="molecule type" value="Genomic_DNA"/>
</dbReference>
<dbReference type="Proteomes" id="UP000469670">
    <property type="component" value="Unassembled WGS sequence"/>
</dbReference>
<accession>A0A7K3SCR8</accession>
<evidence type="ECO:0000313" key="1">
    <source>
        <dbReference type="EMBL" id="NEC24592.1"/>
    </source>
</evidence>
<name>A0A7K3SCR8_9ACTN</name>
<protein>
    <submittedName>
        <fullName evidence="1">Dihydrouridine synthase</fullName>
    </submittedName>
</protein>
<organism evidence="1 2">
    <name type="scientific">Streptomyces parvus</name>
    <dbReference type="NCBI Taxonomy" id="66428"/>
    <lineage>
        <taxon>Bacteria</taxon>
        <taxon>Bacillati</taxon>
        <taxon>Actinomycetota</taxon>
        <taxon>Actinomycetes</taxon>
        <taxon>Kitasatosporales</taxon>
        <taxon>Streptomycetaceae</taxon>
        <taxon>Streptomyces</taxon>
    </lineage>
</organism>
<comment type="caution">
    <text evidence="1">The sequence shown here is derived from an EMBL/GenBank/DDBJ whole genome shotgun (WGS) entry which is preliminary data.</text>
</comment>
<sequence length="338" mass="37152">MLLALSVLALGVALRQVDRAWFATGRPRTASAGQLLAHQRSRANDTTPALLLIGQWTQIVGWWLLATEGPFGALIAAFGVAVQFRHLQEVSHFAVHGVLARTSRANHALAETFVHHPMALGPARIRRIRHVREHHPNATVTGVDPNLAELEQAGLRPGLRTGRLVLALLHPLTVAGMRTTVRTLRGNLLDHGAVSRVGAVVALLVAAHLTGGWQAVVFGVLVPRLLLYPQLAWFSLFVEHTWFDPAPRSGPPAWTEAGRCLRLYPRNPALALLALGTWLPYGDLYHYAHSAHPGMRWNYLRAFERTLDKPHFLPNGLALGSASVLRRHRNALTRIPSP</sequence>
<dbReference type="RefSeq" id="WP_164209365.1">
    <property type="nucleotide sequence ID" value="NZ_JAAGMP010001851.1"/>
</dbReference>
<gene>
    <name evidence="1" type="ORF">G3I50_41065</name>
</gene>
<reference evidence="1 2" key="1">
    <citation type="submission" date="2020-01" db="EMBL/GenBank/DDBJ databases">
        <title>Insect and environment-associated Actinomycetes.</title>
        <authorList>
            <person name="Currrie C."/>
            <person name="Chevrette M."/>
            <person name="Carlson C."/>
            <person name="Stubbendieck R."/>
            <person name="Wendt-Pienkowski E."/>
        </authorList>
    </citation>
    <scope>NUCLEOTIDE SEQUENCE [LARGE SCALE GENOMIC DNA]</scope>
    <source>
        <strain evidence="1 2">SID7590</strain>
    </source>
</reference>
<proteinExistence type="predicted"/>